<organism evidence="1 2">
    <name type="scientific">Rotaria socialis</name>
    <dbReference type="NCBI Taxonomy" id="392032"/>
    <lineage>
        <taxon>Eukaryota</taxon>
        <taxon>Metazoa</taxon>
        <taxon>Spiralia</taxon>
        <taxon>Gnathifera</taxon>
        <taxon>Rotifera</taxon>
        <taxon>Eurotatoria</taxon>
        <taxon>Bdelloidea</taxon>
        <taxon>Philodinida</taxon>
        <taxon>Philodinidae</taxon>
        <taxon>Rotaria</taxon>
    </lineage>
</organism>
<gene>
    <name evidence="1" type="ORF">TOA249_LOCUS681</name>
</gene>
<accession>A0A820TE82</accession>
<comment type="caution">
    <text evidence="1">The sequence shown here is derived from an EMBL/GenBank/DDBJ whole genome shotgun (WGS) entry which is preliminary data.</text>
</comment>
<dbReference type="Proteomes" id="UP000663838">
    <property type="component" value="Unassembled WGS sequence"/>
</dbReference>
<sequence>MQFQVDAYTQFWVNIEIVPSIRIVNPTFANMTFASRSFAIGESHMDIRQYTPWTPVNWRKSGGHSPILAKLPHILNY</sequence>
<proteinExistence type="predicted"/>
<protein>
    <submittedName>
        <fullName evidence="1">Uncharacterized protein</fullName>
    </submittedName>
</protein>
<reference evidence="1" key="1">
    <citation type="submission" date="2021-02" db="EMBL/GenBank/DDBJ databases">
        <authorList>
            <person name="Nowell W R."/>
        </authorList>
    </citation>
    <scope>NUCLEOTIDE SEQUENCE</scope>
</reference>
<name>A0A820TE82_9BILA</name>
<evidence type="ECO:0000313" key="1">
    <source>
        <dbReference type="EMBL" id="CAF4467883.1"/>
    </source>
</evidence>
<dbReference type="EMBL" id="CAJOBS010000015">
    <property type="protein sequence ID" value="CAF4467883.1"/>
    <property type="molecule type" value="Genomic_DNA"/>
</dbReference>
<evidence type="ECO:0000313" key="2">
    <source>
        <dbReference type="Proteomes" id="UP000663838"/>
    </source>
</evidence>
<dbReference type="AlphaFoldDB" id="A0A820TE82"/>